<name>A0A2P2N326_RHIMU</name>
<dbReference type="AlphaFoldDB" id="A0A2P2N326"/>
<sequence length="43" mass="4571">MERDVTPCIAYDLIGINNYVTLGGQGSVREAPTMQVLGGVKCT</sequence>
<evidence type="ECO:0000313" key="1">
    <source>
        <dbReference type="EMBL" id="MBX36882.1"/>
    </source>
</evidence>
<reference evidence="1" key="1">
    <citation type="submission" date="2018-02" db="EMBL/GenBank/DDBJ databases">
        <title>Rhizophora mucronata_Transcriptome.</title>
        <authorList>
            <person name="Meera S.P."/>
            <person name="Sreeshan A."/>
            <person name="Augustine A."/>
        </authorList>
    </citation>
    <scope>NUCLEOTIDE SEQUENCE</scope>
    <source>
        <tissue evidence="1">Leaf</tissue>
    </source>
</reference>
<proteinExistence type="predicted"/>
<organism evidence="1">
    <name type="scientific">Rhizophora mucronata</name>
    <name type="common">Asiatic mangrove</name>
    <dbReference type="NCBI Taxonomy" id="61149"/>
    <lineage>
        <taxon>Eukaryota</taxon>
        <taxon>Viridiplantae</taxon>
        <taxon>Streptophyta</taxon>
        <taxon>Embryophyta</taxon>
        <taxon>Tracheophyta</taxon>
        <taxon>Spermatophyta</taxon>
        <taxon>Magnoliopsida</taxon>
        <taxon>eudicotyledons</taxon>
        <taxon>Gunneridae</taxon>
        <taxon>Pentapetalae</taxon>
        <taxon>rosids</taxon>
        <taxon>fabids</taxon>
        <taxon>Malpighiales</taxon>
        <taxon>Rhizophoraceae</taxon>
        <taxon>Rhizophora</taxon>
    </lineage>
</organism>
<accession>A0A2P2N326</accession>
<dbReference type="EMBL" id="GGEC01056398">
    <property type="protein sequence ID" value="MBX36882.1"/>
    <property type="molecule type" value="Transcribed_RNA"/>
</dbReference>
<protein>
    <submittedName>
        <fullName evidence="1">Uncharacterized protein</fullName>
    </submittedName>
</protein>